<feature type="region of interest" description="Disordered" evidence="7">
    <location>
        <begin position="506"/>
        <end position="527"/>
    </location>
</feature>
<evidence type="ECO:0000256" key="5">
    <source>
        <dbReference type="ARBA" id="ARBA00022989"/>
    </source>
</evidence>
<feature type="transmembrane region" description="Helical" evidence="8">
    <location>
        <begin position="71"/>
        <end position="94"/>
    </location>
</feature>
<dbReference type="GO" id="GO:0005886">
    <property type="term" value="C:plasma membrane"/>
    <property type="evidence" value="ECO:0007669"/>
    <property type="project" value="UniProtKB-SubCell"/>
</dbReference>
<accession>A0AAX2SEP4</accession>
<dbReference type="InterPro" id="IPR027417">
    <property type="entry name" value="P-loop_NTPase"/>
</dbReference>
<evidence type="ECO:0000256" key="7">
    <source>
        <dbReference type="SAM" id="MobiDB-lite"/>
    </source>
</evidence>
<dbReference type="Pfam" id="PF02534">
    <property type="entry name" value="T4SS-DNA_transf"/>
    <property type="match status" value="1"/>
</dbReference>
<feature type="region of interest" description="Disordered" evidence="7">
    <location>
        <begin position="622"/>
        <end position="678"/>
    </location>
</feature>
<evidence type="ECO:0000256" key="1">
    <source>
        <dbReference type="ARBA" id="ARBA00004651"/>
    </source>
</evidence>
<reference evidence="10 11" key="1">
    <citation type="submission" date="2019-03" db="EMBL/GenBank/DDBJ databases">
        <title>Genome Sequencing and Assembly of Various Microbes Isolated from Alder Root Nodule.</title>
        <authorList>
            <person name="Swanson E."/>
            <person name="Sevigny J.L."/>
            <person name="Pesce C."/>
            <person name="Davis I."/>
            <person name="Kleiner V."/>
            <person name="Tisa L."/>
        </authorList>
    </citation>
    <scope>NUCLEOTIDE SEQUENCE [LARGE SCALE GENOMIC DNA]</scope>
    <source>
        <strain evidence="10 11">4R-31</strain>
    </source>
</reference>
<name>A0AAX2SEP4_KOCRH</name>
<dbReference type="AlphaFoldDB" id="A0AAX2SEP4"/>
<evidence type="ECO:0000256" key="8">
    <source>
        <dbReference type="SAM" id="Phobius"/>
    </source>
</evidence>
<evidence type="ECO:0000259" key="9">
    <source>
        <dbReference type="Pfam" id="PF12696"/>
    </source>
</evidence>
<evidence type="ECO:0000256" key="3">
    <source>
        <dbReference type="ARBA" id="ARBA00022475"/>
    </source>
</evidence>
<dbReference type="InterPro" id="IPR003688">
    <property type="entry name" value="TraG/VirD4"/>
</dbReference>
<dbReference type="Proteomes" id="UP000298017">
    <property type="component" value="Unassembled WGS sequence"/>
</dbReference>
<keyword evidence="3" id="KW-1003">Cell membrane</keyword>
<dbReference type="InterPro" id="IPR051539">
    <property type="entry name" value="T4SS-coupling_protein"/>
</dbReference>
<dbReference type="EMBL" id="SPNK01000003">
    <property type="protein sequence ID" value="TFI02166.1"/>
    <property type="molecule type" value="Genomic_DNA"/>
</dbReference>
<organism evidence="10 11">
    <name type="scientific">Kocuria rhizophila</name>
    <dbReference type="NCBI Taxonomy" id="72000"/>
    <lineage>
        <taxon>Bacteria</taxon>
        <taxon>Bacillati</taxon>
        <taxon>Actinomycetota</taxon>
        <taxon>Actinomycetes</taxon>
        <taxon>Micrococcales</taxon>
        <taxon>Micrococcaceae</taxon>
        <taxon>Kocuria</taxon>
    </lineage>
</organism>
<feature type="compositionally biased region" description="Basic and acidic residues" evidence="7">
    <location>
        <begin position="633"/>
        <end position="645"/>
    </location>
</feature>
<dbReference type="InterPro" id="IPR032689">
    <property type="entry name" value="TraG-D_C"/>
</dbReference>
<feature type="compositionally biased region" description="Polar residues" evidence="7">
    <location>
        <begin position="511"/>
        <end position="520"/>
    </location>
</feature>
<evidence type="ECO:0000313" key="10">
    <source>
        <dbReference type="EMBL" id="TFI02166.1"/>
    </source>
</evidence>
<evidence type="ECO:0000256" key="2">
    <source>
        <dbReference type="ARBA" id="ARBA00008806"/>
    </source>
</evidence>
<evidence type="ECO:0000256" key="6">
    <source>
        <dbReference type="ARBA" id="ARBA00023136"/>
    </source>
</evidence>
<comment type="caution">
    <text evidence="10">The sequence shown here is derived from an EMBL/GenBank/DDBJ whole genome shotgun (WGS) entry which is preliminary data.</text>
</comment>
<keyword evidence="5 8" id="KW-1133">Transmembrane helix</keyword>
<evidence type="ECO:0000313" key="11">
    <source>
        <dbReference type="Proteomes" id="UP000298017"/>
    </source>
</evidence>
<dbReference type="PANTHER" id="PTHR37937">
    <property type="entry name" value="CONJUGATIVE TRANSFER: DNA TRANSPORT"/>
    <property type="match status" value="1"/>
</dbReference>
<keyword evidence="6 8" id="KW-0472">Membrane</keyword>
<comment type="subcellular location">
    <subcellularLocation>
        <location evidence="1">Cell membrane</location>
        <topology evidence="1">Multi-pass membrane protein</topology>
    </subcellularLocation>
</comment>
<protein>
    <submittedName>
        <fullName evidence="10">Type IV secretion system protein VirD4</fullName>
    </submittedName>
</protein>
<keyword evidence="4 8" id="KW-0812">Transmembrane</keyword>
<feature type="domain" description="TraD/TraG TraM recognition site" evidence="9">
    <location>
        <begin position="420"/>
        <end position="537"/>
    </location>
</feature>
<proteinExistence type="inferred from homology"/>
<dbReference type="Gene3D" id="3.40.50.300">
    <property type="entry name" value="P-loop containing nucleotide triphosphate hydrolases"/>
    <property type="match status" value="1"/>
</dbReference>
<dbReference type="Pfam" id="PF12696">
    <property type="entry name" value="TraG-D_C"/>
    <property type="match status" value="1"/>
</dbReference>
<keyword evidence="11" id="KW-1185">Reference proteome</keyword>
<dbReference type="PANTHER" id="PTHR37937:SF1">
    <property type="entry name" value="CONJUGATIVE TRANSFER: DNA TRANSPORT"/>
    <property type="match status" value="1"/>
</dbReference>
<dbReference type="CDD" id="cd01127">
    <property type="entry name" value="TrwB_TraG_TraD_VirD4"/>
    <property type="match status" value="1"/>
</dbReference>
<sequence>MMLSEKDKNLLILCGLVFGTIGGVCLVLGTATRFTCGDWHLYSPDQMIEAVRAGADFSHLTGVCGPSRTGVIWTAAVLFVVATLMMVVVMAGVVRWRESDRQRVKELAARPGVASGREVNRAAGRKALKQKAPVLRPSLEKPQPTDVGWMLGTSQGQQVWVSTEDSLLLYGPPRSGKGFFLVINAILDAPGAVITTSTRGDNVAATLGLRQKIGPCMIFDPQGLAGGKSALKWSPFQGCEDEEKASIRAQALMAATGLGKSTTNQEWAQQARIILQYLLHAAALGKVSIRDFARWGAAPELCGKAVEILQRHPDAAPGWGANLKAEVNSDPKTRQSKWLGVTGATEALSVGRVAESLDPGPGEKMLDPEEFIRSKGTLYLLGSKADGSAVAPFLIALMDEIVNTGKRMARLQPGNRLEPPMMVILDEIANLAPWEALAQVMADGGGSGISTMAIFQNAAQVRMQWGTDAAQALIDAAIVKVQLGGADNADELRKFTDLMEERVLTDRNRSVSDQGGSTSENTRRETALTVPDLHHMPMGYGLMMSRNTRPIIMKMTRWTKRKDAKDIKESKRRYEQMLATGGSIDDLMLGLEQASAPKKPKARIVVEKTRGLADSLAGNAAGWWRRRQKQRATKKDETAAARQSDRSPQTTAGEPGQGPRRDANQEAPGDRVPAGKEG</sequence>
<evidence type="ECO:0000256" key="4">
    <source>
        <dbReference type="ARBA" id="ARBA00022692"/>
    </source>
</evidence>
<comment type="similarity">
    <text evidence="2">Belongs to the VirD4/TraG family.</text>
</comment>
<gene>
    <name evidence="10" type="ORF">E4P33_03730</name>
</gene>
<dbReference type="SUPFAM" id="SSF52540">
    <property type="entry name" value="P-loop containing nucleoside triphosphate hydrolases"/>
    <property type="match status" value="1"/>
</dbReference>
<dbReference type="RefSeq" id="WP_135010204.1">
    <property type="nucleotide sequence ID" value="NZ_SPNK01000003.1"/>
</dbReference>